<dbReference type="InterPro" id="IPR015943">
    <property type="entry name" value="WD40/YVTN_repeat-like_dom_sf"/>
</dbReference>
<evidence type="ECO:0000256" key="3">
    <source>
        <dbReference type="SAM" id="MobiDB-lite"/>
    </source>
</evidence>
<name>A0AAW1XGZ1_RUBAR</name>
<dbReference type="Gene3D" id="3.30.160.360">
    <property type="match status" value="1"/>
</dbReference>
<proteinExistence type="predicted"/>
<feature type="region of interest" description="Disordered" evidence="3">
    <location>
        <begin position="156"/>
        <end position="197"/>
    </location>
</feature>
<dbReference type="PROSITE" id="PS51543">
    <property type="entry name" value="FYRC"/>
    <property type="match status" value="1"/>
</dbReference>
<dbReference type="GO" id="GO:0005634">
    <property type="term" value="C:nucleus"/>
    <property type="evidence" value="ECO:0007669"/>
    <property type="project" value="UniProtKB-SubCell"/>
</dbReference>
<evidence type="ECO:0000313" key="5">
    <source>
        <dbReference type="Proteomes" id="UP001457282"/>
    </source>
</evidence>
<dbReference type="PANTHER" id="PTHR22715">
    <property type="entry name" value="TRANSFORMING GROWTH FACTOR BETA REGULATED GENE 1"/>
    <property type="match status" value="1"/>
</dbReference>
<dbReference type="SUPFAM" id="SSF50978">
    <property type="entry name" value="WD40 repeat-like"/>
    <property type="match status" value="1"/>
</dbReference>
<evidence type="ECO:0000313" key="4">
    <source>
        <dbReference type="EMBL" id="KAK9934997.1"/>
    </source>
</evidence>
<dbReference type="Pfam" id="PF05965">
    <property type="entry name" value="FYRC"/>
    <property type="match status" value="1"/>
</dbReference>
<dbReference type="InterPro" id="IPR036322">
    <property type="entry name" value="WD40_repeat_dom_sf"/>
</dbReference>
<dbReference type="InterPro" id="IPR040092">
    <property type="entry name" value="TBRG1"/>
</dbReference>
<dbReference type="AlphaFoldDB" id="A0AAW1XGZ1"/>
<dbReference type="Gene3D" id="2.130.10.10">
    <property type="entry name" value="YVTN repeat-like/Quinoprotein amine dehydrogenase"/>
    <property type="match status" value="1"/>
</dbReference>
<dbReference type="EMBL" id="JBEDUW010000004">
    <property type="protein sequence ID" value="KAK9934997.1"/>
    <property type="molecule type" value="Genomic_DNA"/>
</dbReference>
<comment type="caution">
    <text evidence="4">The sequence shown here is derived from an EMBL/GenBank/DDBJ whole genome shotgun (WGS) entry which is preliminary data.</text>
</comment>
<sequence>MTNPNFEEAKPKPDDLEITSIGSLYSGPWDKKYWSSSRGKDRYPYPIGYRAVRAHNGSTYKMEIQEGPKGPLFSIIAADGQSCSGQTPDIAWEKFQKKCFPRTKIWHGKRFSCKIDGVEFFGFKNPFVQRLLRELAADVNGAAELNLSTSSFWNGASRTDVDNRSPDACSDLGRPQITGKRSRKQEIGNAKPSSRTGIKKTKIEDLVSCSETSSVIKGSKRHHNNGNPMPSSLDEGHDICKHPAVLPPLVRLVSVHHEESEISAKDCFPLDSGGFFNQLSKDNIPEESNSPGNCKSTPAAINLSVADRKPVDRSQDTKMEGIDFPMAPDDKNVDTTIAKDCQGLTDVELFAPDTLDSTQDKTADSSSTIQDRSPLDVAIADGLLTESHPEEEMSTIKSISSSQNIDFDSVGQEMAKSMMTFLLPQAIPLLNKGYRNKKGTVSSSEVLPCTVKSQQEINETNAPSPVSGLILSNKDAIKEKMHIQNTDLGPIAPTKSIIPDSLDDDQYGDHVANHLISLSDKAEADQHSSDGACPMNSHGYLVVANQHNKWIDDNLETGGSKDVFAQVEVGMASTGRLQECGEDILESLPVCASPYKKVFSEEIRERSYMDECSVGINVNSKKRNETANEPTKAIDIVDDNQRGILSSSKISEKEIAAETVFKKTGNVSFSQVPNLVYTRRKVQTIPPMKGNNSGPALETIICKNNAPETYPSTETLQEGSSDDNSIKRDSYCAEAKIVGQSSLNAEKPSMNSKAVLNSMGPAVLQDQALLVGEKDTSYSLDVSHLENQVGKNVVVHENLLQFNDSETSHKHGPRFSYDPNNMPCSSDSKPHNMELNNGLAGILEFVGCYTHPVPVLSVSLCTKGNDIYVCVLCGLLVGKDVSLFIYKLVIEEPRVGHPALVGHTSVTLPDVIDYCGEMALQRSCLQFTPDGQCLVLLDSIKTPFCRQGKTHCLCSTCASICSEENAVKIVQVKLGYVSLVTRMKAVESQRCILVCEPNNLVSIGKSGRLHLWFMNSTWSAQMEYIVMPAEDCISPGILELKRIPNCTHLIVGHNGYGDFSLWDISKRIHVSRFSAPSASICQFFPISLFSWKMKCPVSSHFDMEEHVNQMMASTSKNQFSFEGEDVAVCLLVSSSDSEPQQDYESGDCHPNPVGQWRLALMVKNMVIFGTALDSRAAVIGASAGHGICGTCDGLVYMWELSTGTKLGTMHHFKGGGGVSCIATDDSRSGAVAVAGDNQLLVYLHSRKSSVN</sequence>
<protein>
    <submittedName>
        <fullName evidence="4">Uncharacterized protein</fullName>
    </submittedName>
</protein>
<dbReference type="InterPro" id="IPR003888">
    <property type="entry name" value="FYrich_N"/>
</dbReference>
<dbReference type="InterPro" id="IPR003889">
    <property type="entry name" value="FYrich_C"/>
</dbReference>
<evidence type="ECO:0000256" key="1">
    <source>
        <dbReference type="ARBA" id="ARBA00004123"/>
    </source>
</evidence>
<comment type="subcellular location">
    <subcellularLocation>
        <location evidence="1">Nucleus</location>
    </subcellularLocation>
</comment>
<organism evidence="4 5">
    <name type="scientific">Rubus argutus</name>
    <name type="common">Southern blackberry</name>
    <dbReference type="NCBI Taxonomy" id="59490"/>
    <lineage>
        <taxon>Eukaryota</taxon>
        <taxon>Viridiplantae</taxon>
        <taxon>Streptophyta</taxon>
        <taxon>Embryophyta</taxon>
        <taxon>Tracheophyta</taxon>
        <taxon>Spermatophyta</taxon>
        <taxon>Magnoliopsida</taxon>
        <taxon>eudicotyledons</taxon>
        <taxon>Gunneridae</taxon>
        <taxon>Pentapetalae</taxon>
        <taxon>rosids</taxon>
        <taxon>fabids</taxon>
        <taxon>Rosales</taxon>
        <taxon>Rosaceae</taxon>
        <taxon>Rosoideae</taxon>
        <taxon>Rosoideae incertae sedis</taxon>
        <taxon>Rubus</taxon>
    </lineage>
</organism>
<accession>A0AAW1XGZ1</accession>
<dbReference type="Proteomes" id="UP001457282">
    <property type="component" value="Unassembled WGS sequence"/>
</dbReference>
<keyword evidence="2" id="KW-0539">Nucleus</keyword>
<dbReference type="GO" id="GO:0140993">
    <property type="term" value="F:histone modifying activity"/>
    <property type="evidence" value="ECO:0007669"/>
    <property type="project" value="UniProtKB-ARBA"/>
</dbReference>
<dbReference type="PROSITE" id="PS51542">
    <property type="entry name" value="FYRN"/>
    <property type="match status" value="1"/>
</dbReference>
<dbReference type="GO" id="GO:0051726">
    <property type="term" value="P:regulation of cell cycle"/>
    <property type="evidence" value="ECO:0007669"/>
    <property type="project" value="TreeGrafter"/>
</dbReference>
<dbReference type="PANTHER" id="PTHR22715:SF1">
    <property type="entry name" value="DNA BINDING PROTEIN"/>
    <property type="match status" value="1"/>
</dbReference>
<gene>
    <name evidence="4" type="ORF">M0R45_022115</name>
</gene>
<reference evidence="4 5" key="1">
    <citation type="journal article" date="2023" name="G3 (Bethesda)">
        <title>A chromosome-length genome assembly and annotation of blackberry (Rubus argutus, cv. 'Hillquist').</title>
        <authorList>
            <person name="Bruna T."/>
            <person name="Aryal R."/>
            <person name="Dudchenko O."/>
            <person name="Sargent D.J."/>
            <person name="Mead D."/>
            <person name="Buti M."/>
            <person name="Cavallini A."/>
            <person name="Hytonen T."/>
            <person name="Andres J."/>
            <person name="Pham M."/>
            <person name="Weisz D."/>
            <person name="Mascagni F."/>
            <person name="Usai G."/>
            <person name="Natali L."/>
            <person name="Bassil N."/>
            <person name="Fernandez G.E."/>
            <person name="Lomsadze A."/>
            <person name="Armour M."/>
            <person name="Olukolu B."/>
            <person name="Poorten T."/>
            <person name="Britton C."/>
            <person name="Davik J."/>
            <person name="Ashrafi H."/>
            <person name="Aiden E.L."/>
            <person name="Borodovsky M."/>
            <person name="Worthington M."/>
        </authorList>
    </citation>
    <scope>NUCLEOTIDE SEQUENCE [LARGE SCALE GENOMIC DNA]</scope>
    <source>
        <strain evidence="4">PI 553951</strain>
    </source>
</reference>
<evidence type="ECO:0000256" key="2">
    <source>
        <dbReference type="ARBA" id="ARBA00023242"/>
    </source>
</evidence>
<keyword evidence="5" id="KW-1185">Reference proteome</keyword>
<dbReference type="GO" id="GO:0048731">
    <property type="term" value="P:system development"/>
    <property type="evidence" value="ECO:0007669"/>
    <property type="project" value="UniProtKB-ARBA"/>
</dbReference>